<comment type="caution">
    <text evidence="7">The sequence shown here is derived from an EMBL/GenBank/DDBJ whole genome shotgun (WGS) entry which is preliminary data.</text>
</comment>
<sequence>MFPLNQWYVAGFSWELSDKPLARTLLNNRVVMFRTAAGEVAALEDRCCHKSLPLSCGTVEERGVRCGYHGLLFAPSGACLEVPGQDRIPIKARVKSFTLVEKDQILWIWMPAEDGTAPTHDAPDYWVHSDPRYTFKGDVFHYNAPYQLIHDNLLDLSHLGYVHLKTIGGNAKVHMNAELKVEAAGDQVRVLRYMPNSAPPPTYTGAWPFKGNIDRWQEVEFNVSHLNIWTGGADIGTEDMRDPHRGGFHMRGFHAITPETDTTAHYMWTMATNPHPDKEDVGQLVYEQTALTFYEDKVIIEAQYENMKRFPNAPQIDIHVDVGPNRARRVIEKLLKQNEIAAAAPAPLQPVAQAAPSVSV</sequence>
<dbReference type="CDD" id="cd08878">
    <property type="entry name" value="RHO_alpha_C_DMO-like"/>
    <property type="match status" value="1"/>
</dbReference>
<proteinExistence type="predicted"/>
<feature type="domain" description="Rieske" evidence="6">
    <location>
        <begin position="7"/>
        <end position="108"/>
    </location>
</feature>
<name>A0ABW0L869_9BURK</name>
<keyword evidence="8" id="KW-1185">Reference proteome</keyword>
<accession>A0ABW0L869</accession>
<dbReference type="PANTHER" id="PTHR21266:SF60">
    <property type="entry name" value="3-KETOSTEROID-9-ALPHA-MONOOXYGENASE, OXYGENASE COMPONENT"/>
    <property type="match status" value="1"/>
</dbReference>
<keyword evidence="1" id="KW-0001">2Fe-2S</keyword>
<dbReference type="SUPFAM" id="SSF50022">
    <property type="entry name" value="ISP domain"/>
    <property type="match status" value="1"/>
</dbReference>
<dbReference type="InterPro" id="IPR036922">
    <property type="entry name" value="Rieske_2Fe-2S_sf"/>
</dbReference>
<dbReference type="Pfam" id="PF00355">
    <property type="entry name" value="Rieske"/>
    <property type="match status" value="1"/>
</dbReference>
<dbReference type="Pfam" id="PF19112">
    <property type="entry name" value="VanA_C"/>
    <property type="match status" value="1"/>
</dbReference>
<dbReference type="RefSeq" id="WP_379784513.1">
    <property type="nucleotide sequence ID" value="NZ_JBHSMU010000015.1"/>
</dbReference>
<gene>
    <name evidence="7" type="ORF">ACFPN5_14765</name>
</gene>
<evidence type="ECO:0000256" key="3">
    <source>
        <dbReference type="ARBA" id="ARBA00023002"/>
    </source>
</evidence>
<dbReference type="InterPro" id="IPR017941">
    <property type="entry name" value="Rieske_2Fe-2S"/>
</dbReference>
<evidence type="ECO:0000256" key="1">
    <source>
        <dbReference type="ARBA" id="ARBA00022714"/>
    </source>
</evidence>
<keyword evidence="5" id="KW-0411">Iron-sulfur</keyword>
<dbReference type="PROSITE" id="PS51296">
    <property type="entry name" value="RIESKE"/>
    <property type="match status" value="1"/>
</dbReference>
<dbReference type="EMBL" id="JBHSMU010000015">
    <property type="protein sequence ID" value="MFC5461072.1"/>
    <property type="molecule type" value="Genomic_DNA"/>
</dbReference>
<dbReference type="PANTHER" id="PTHR21266">
    <property type="entry name" value="IRON-SULFUR DOMAIN CONTAINING PROTEIN"/>
    <property type="match status" value="1"/>
</dbReference>
<evidence type="ECO:0000313" key="8">
    <source>
        <dbReference type="Proteomes" id="UP001596050"/>
    </source>
</evidence>
<dbReference type="Gene3D" id="2.102.10.10">
    <property type="entry name" value="Rieske [2Fe-2S] iron-sulphur domain"/>
    <property type="match status" value="1"/>
</dbReference>
<dbReference type="InterPro" id="IPR044043">
    <property type="entry name" value="VanA_C_cat"/>
</dbReference>
<reference evidence="8" key="1">
    <citation type="journal article" date="2019" name="Int. J. Syst. Evol. Microbiol.">
        <title>The Global Catalogue of Microorganisms (GCM) 10K type strain sequencing project: providing services to taxonomists for standard genome sequencing and annotation.</title>
        <authorList>
            <consortium name="The Broad Institute Genomics Platform"/>
            <consortium name="The Broad Institute Genome Sequencing Center for Infectious Disease"/>
            <person name="Wu L."/>
            <person name="Ma J."/>
        </authorList>
    </citation>
    <scope>NUCLEOTIDE SEQUENCE [LARGE SCALE GENOMIC DNA]</scope>
    <source>
        <strain evidence="8">KACC 12649</strain>
    </source>
</reference>
<dbReference type="InterPro" id="IPR050584">
    <property type="entry name" value="Cholesterol_7-desaturase"/>
</dbReference>
<protein>
    <submittedName>
        <fullName evidence="7">Rieske 2Fe-2S domain-containing protein</fullName>
    </submittedName>
</protein>
<dbReference type="Proteomes" id="UP001596050">
    <property type="component" value="Unassembled WGS sequence"/>
</dbReference>
<evidence type="ECO:0000259" key="6">
    <source>
        <dbReference type="PROSITE" id="PS51296"/>
    </source>
</evidence>
<evidence type="ECO:0000256" key="4">
    <source>
        <dbReference type="ARBA" id="ARBA00023004"/>
    </source>
</evidence>
<dbReference type="Gene3D" id="3.90.380.10">
    <property type="entry name" value="Naphthalene 1,2-dioxygenase Alpha Subunit, Chain A, domain 1"/>
    <property type="match status" value="1"/>
</dbReference>
<keyword evidence="2" id="KW-0479">Metal-binding</keyword>
<keyword evidence="4" id="KW-0408">Iron</keyword>
<organism evidence="7 8">
    <name type="scientific">Massilia niabensis</name>
    <dbReference type="NCBI Taxonomy" id="544910"/>
    <lineage>
        <taxon>Bacteria</taxon>
        <taxon>Pseudomonadati</taxon>
        <taxon>Pseudomonadota</taxon>
        <taxon>Betaproteobacteria</taxon>
        <taxon>Burkholderiales</taxon>
        <taxon>Oxalobacteraceae</taxon>
        <taxon>Telluria group</taxon>
        <taxon>Massilia</taxon>
    </lineage>
</organism>
<evidence type="ECO:0000256" key="5">
    <source>
        <dbReference type="ARBA" id="ARBA00023014"/>
    </source>
</evidence>
<evidence type="ECO:0000313" key="7">
    <source>
        <dbReference type="EMBL" id="MFC5461072.1"/>
    </source>
</evidence>
<dbReference type="SUPFAM" id="SSF55961">
    <property type="entry name" value="Bet v1-like"/>
    <property type="match status" value="1"/>
</dbReference>
<evidence type="ECO:0000256" key="2">
    <source>
        <dbReference type="ARBA" id="ARBA00022723"/>
    </source>
</evidence>
<keyword evidence="3" id="KW-0560">Oxidoreductase</keyword>